<feature type="domain" description="YCII-related" evidence="2">
    <location>
        <begin position="1"/>
        <end position="87"/>
    </location>
</feature>
<dbReference type="Pfam" id="PF03795">
    <property type="entry name" value="YCII"/>
    <property type="match status" value="1"/>
</dbReference>
<sequence>MLWMINCTDKPNSAALREKYLATHRAYLDGWNDRIFFSGPQQSDDGDTFVGSFFIIDVPSRAEAQRFIEGETFHAAGVFESVNIRRLKKGRFHPQVADAA</sequence>
<name>A0A1K0IV45_CUPNE</name>
<dbReference type="SUPFAM" id="SSF54909">
    <property type="entry name" value="Dimeric alpha+beta barrel"/>
    <property type="match status" value="1"/>
</dbReference>
<dbReference type="Gene3D" id="3.30.70.1060">
    <property type="entry name" value="Dimeric alpha+beta barrel"/>
    <property type="match status" value="1"/>
</dbReference>
<evidence type="ECO:0000256" key="1">
    <source>
        <dbReference type="ARBA" id="ARBA00007689"/>
    </source>
</evidence>
<protein>
    <recommendedName>
        <fullName evidence="2">YCII-related domain-containing protein</fullName>
    </recommendedName>
</protein>
<accession>A0A1K0IV45</accession>
<comment type="similarity">
    <text evidence="1">Belongs to the YciI family.</text>
</comment>
<evidence type="ECO:0000313" key="3">
    <source>
        <dbReference type="EMBL" id="SCU76901.1"/>
    </source>
</evidence>
<dbReference type="InterPro" id="IPR011008">
    <property type="entry name" value="Dimeric_a/b-barrel"/>
</dbReference>
<organism evidence="3">
    <name type="scientific">Cupriavidus necator</name>
    <name type="common">Alcaligenes eutrophus</name>
    <name type="synonym">Ralstonia eutropha</name>
    <dbReference type="NCBI Taxonomy" id="106590"/>
    <lineage>
        <taxon>Bacteria</taxon>
        <taxon>Pseudomonadati</taxon>
        <taxon>Pseudomonadota</taxon>
        <taxon>Betaproteobacteria</taxon>
        <taxon>Burkholderiales</taxon>
        <taxon>Burkholderiaceae</taxon>
        <taxon>Cupriavidus</taxon>
    </lineage>
</organism>
<dbReference type="InterPro" id="IPR051807">
    <property type="entry name" value="Sec-metab_biosynth-assoc"/>
</dbReference>
<gene>
    <name evidence="3" type="ORF">CNECB9_3480058</name>
</gene>
<dbReference type="InterPro" id="IPR005545">
    <property type="entry name" value="YCII"/>
</dbReference>
<reference evidence="3" key="1">
    <citation type="submission" date="2016-09" db="EMBL/GenBank/DDBJ databases">
        <authorList>
            <person name="Capua I."/>
            <person name="De Benedictis P."/>
            <person name="Joannis T."/>
            <person name="Lombin L.H."/>
            <person name="Cattoli G."/>
        </authorList>
    </citation>
    <scope>NUCLEOTIDE SEQUENCE</scope>
    <source>
        <strain evidence="3">B9</strain>
    </source>
</reference>
<dbReference type="PANTHER" id="PTHR33606:SF3">
    <property type="entry name" value="PROTEIN YCII"/>
    <property type="match status" value="1"/>
</dbReference>
<dbReference type="PANTHER" id="PTHR33606">
    <property type="entry name" value="PROTEIN YCII"/>
    <property type="match status" value="1"/>
</dbReference>
<evidence type="ECO:0000259" key="2">
    <source>
        <dbReference type="Pfam" id="PF03795"/>
    </source>
</evidence>
<dbReference type="AlphaFoldDB" id="A0A1K0IV45"/>
<proteinExistence type="inferred from homology"/>
<dbReference type="EMBL" id="FMSH01000277">
    <property type="protein sequence ID" value="SCU76901.1"/>
    <property type="molecule type" value="Genomic_DNA"/>
</dbReference>